<dbReference type="VEuPathDB" id="FungiDB:SeMB42_g01641"/>
<comment type="caution">
    <text evidence="1">The sequence shown here is derived from an EMBL/GenBank/DDBJ whole genome shotgun (WGS) entry which is preliminary data.</text>
</comment>
<dbReference type="AlphaFoldDB" id="A0A507DFM8"/>
<proteinExistence type="predicted"/>
<organism evidence="1 2">
    <name type="scientific">Synchytrium endobioticum</name>
    <dbReference type="NCBI Taxonomy" id="286115"/>
    <lineage>
        <taxon>Eukaryota</taxon>
        <taxon>Fungi</taxon>
        <taxon>Fungi incertae sedis</taxon>
        <taxon>Chytridiomycota</taxon>
        <taxon>Chytridiomycota incertae sedis</taxon>
        <taxon>Chytridiomycetes</taxon>
        <taxon>Synchytriales</taxon>
        <taxon>Synchytriaceae</taxon>
        <taxon>Synchytrium</taxon>
    </lineage>
</organism>
<protein>
    <submittedName>
        <fullName evidence="1">Uncharacterized protein</fullName>
    </submittedName>
</protein>
<dbReference type="Proteomes" id="UP000320475">
    <property type="component" value="Unassembled WGS sequence"/>
</dbReference>
<dbReference type="EMBL" id="QEAM01000021">
    <property type="protein sequence ID" value="TPX50201.1"/>
    <property type="molecule type" value="Genomic_DNA"/>
</dbReference>
<gene>
    <name evidence="1" type="ORF">SeLEV6574_g01035</name>
</gene>
<reference evidence="1 2" key="1">
    <citation type="journal article" date="2019" name="Sci. Rep.">
        <title>Comparative genomics of chytrid fungi reveal insights into the obligate biotrophic and pathogenic lifestyle of Synchytrium endobioticum.</title>
        <authorList>
            <person name="van de Vossenberg B.T.L.H."/>
            <person name="Warris S."/>
            <person name="Nguyen H.D.T."/>
            <person name="van Gent-Pelzer M.P.E."/>
            <person name="Joly D.L."/>
            <person name="van de Geest H.C."/>
            <person name="Bonants P.J.M."/>
            <person name="Smith D.S."/>
            <person name="Levesque C.A."/>
            <person name="van der Lee T.A.J."/>
        </authorList>
    </citation>
    <scope>NUCLEOTIDE SEQUENCE [LARGE SCALE GENOMIC DNA]</scope>
    <source>
        <strain evidence="1 2">LEV6574</strain>
    </source>
</reference>
<evidence type="ECO:0000313" key="1">
    <source>
        <dbReference type="EMBL" id="TPX50201.1"/>
    </source>
</evidence>
<name>A0A507DFM8_9FUNG</name>
<sequence length="139" mass="15767">MARDLRTIPSEAAKRFDDLLVHTAYHPTASGPVKTLPSSLRSTGIAIFQGASDMNAPDPDPFYGDIAKYNGWRFKLFNVIRVRSLLNTDAKRIIYIYMKGTAESGFQMWSESRDMWDVRRLRRTGTCTDVTEDFVPGVE</sequence>
<evidence type="ECO:0000313" key="2">
    <source>
        <dbReference type="Proteomes" id="UP000320475"/>
    </source>
</evidence>
<accession>A0A507DFM8</accession>